<proteinExistence type="predicted"/>
<gene>
    <name evidence="1" type="ORF">LSINAPIS_LOCUS2361</name>
</gene>
<accession>A0A5E4PUR0</accession>
<name>A0A5E4PUR0_9NEOP</name>
<dbReference type="AlphaFoldDB" id="A0A5E4PUR0"/>
<sequence length="98" mass="10950">MIADIADLKLLKPELCEVKTSLRFAQSSVVSLTCSQIHAGCYQTWLRNELITNLPPNTVLVIDNAPNHNKLSVKAPNSNTPKPQMIPWLQTQYSNTMT</sequence>
<dbReference type="EMBL" id="FZQP02000470">
    <property type="protein sequence ID" value="VVC89171.1"/>
    <property type="molecule type" value="Genomic_DNA"/>
</dbReference>
<organism evidence="1 2">
    <name type="scientific">Leptidea sinapis</name>
    <dbReference type="NCBI Taxonomy" id="189913"/>
    <lineage>
        <taxon>Eukaryota</taxon>
        <taxon>Metazoa</taxon>
        <taxon>Ecdysozoa</taxon>
        <taxon>Arthropoda</taxon>
        <taxon>Hexapoda</taxon>
        <taxon>Insecta</taxon>
        <taxon>Pterygota</taxon>
        <taxon>Neoptera</taxon>
        <taxon>Endopterygota</taxon>
        <taxon>Lepidoptera</taxon>
        <taxon>Glossata</taxon>
        <taxon>Ditrysia</taxon>
        <taxon>Papilionoidea</taxon>
        <taxon>Pieridae</taxon>
        <taxon>Dismorphiinae</taxon>
        <taxon>Leptidea</taxon>
    </lineage>
</organism>
<reference evidence="1 2" key="1">
    <citation type="submission" date="2017-07" db="EMBL/GenBank/DDBJ databases">
        <authorList>
            <person name="Talla V."/>
            <person name="Backstrom N."/>
        </authorList>
    </citation>
    <scope>NUCLEOTIDE SEQUENCE [LARGE SCALE GENOMIC DNA]</scope>
</reference>
<keyword evidence="2" id="KW-1185">Reference proteome</keyword>
<dbReference type="Proteomes" id="UP000324832">
    <property type="component" value="Unassembled WGS sequence"/>
</dbReference>
<evidence type="ECO:0000313" key="1">
    <source>
        <dbReference type="EMBL" id="VVC89171.1"/>
    </source>
</evidence>
<evidence type="ECO:0000313" key="2">
    <source>
        <dbReference type="Proteomes" id="UP000324832"/>
    </source>
</evidence>
<protein>
    <submittedName>
        <fullName evidence="1">Uncharacterized protein</fullName>
    </submittedName>
</protein>